<protein>
    <submittedName>
        <fullName evidence="2">Uncharacterized protein</fullName>
    </submittedName>
</protein>
<organism evidence="2 3">
    <name type="scientific">Psophocarpus tetragonolobus</name>
    <name type="common">Winged bean</name>
    <name type="synonym">Dolichos tetragonolobus</name>
    <dbReference type="NCBI Taxonomy" id="3891"/>
    <lineage>
        <taxon>Eukaryota</taxon>
        <taxon>Viridiplantae</taxon>
        <taxon>Streptophyta</taxon>
        <taxon>Embryophyta</taxon>
        <taxon>Tracheophyta</taxon>
        <taxon>Spermatophyta</taxon>
        <taxon>Magnoliopsida</taxon>
        <taxon>eudicotyledons</taxon>
        <taxon>Gunneridae</taxon>
        <taxon>Pentapetalae</taxon>
        <taxon>rosids</taxon>
        <taxon>fabids</taxon>
        <taxon>Fabales</taxon>
        <taxon>Fabaceae</taxon>
        <taxon>Papilionoideae</taxon>
        <taxon>50 kb inversion clade</taxon>
        <taxon>NPAAA clade</taxon>
        <taxon>indigoferoid/millettioid clade</taxon>
        <taxon>Phaseoleae</taxon>
        <taxon>Psophocarpus</taxon>
    </lineage>
</organism>
<keyword evidence="1" id="KW-1133">Transmembrane helix</keyword>
<reference evidence="2 3" key="1">
    <citation type="submission" date="2024-01" db="EMBL/GenBank/DDBJ databases">
        <title>The genomes of 5 underutilized Papilionoideae crops provide insights into root nodulation and disease resistanc.</title>
        <authorList>
            <person name="Jiang F."/>
        </authorList>
    </citation>
    <scope>NUCLEOTIDE SEQUENCE [LARGE SCALE GENOMIC DNA]</scope>
    <source>
        <strain evidence="2">DUOXIRENSHENG_FW03</strain>
        <tissue evidence="2">Leaves</tissue>
    </source>
</reference>
<evidence type="ECO:0000313" key="3">
    <source>
        <dbReference type="Proteomes" id="UP001386955"/>
    </source>
</evidence>
<keyword evidence="1" id="KW-0812">Transmembrane</keyword>
<feature type="transmembrane region" description="Helical" evidence="1">
    <location>
        <begin position="70"/>
        <end position="87"/>
    </location>
</feature>
<comment type="caution">
    <text evidence="2">The sequence shown here is derived from an EMBL/GenBank/DDBJ whole genome shotgun (WGS) entry which is preliminary data.</text>
</comment>
<evidence type="ECO:0000313" key="2">
    <source>
        <dbReference type="EMBL" id="KAK7410409.1"/>
    </source>
</evidence>
<feature type="transmembrane region" description="Helical" evidence="1">
    <location>
        <begin position="12"/>
        <end position="34"/>
    </location>
</feature>
<dbReference type="EMBL" id="JAYMYS010000001">
    <property type="protein sequence ID" value="KAK7410409.1"/>
    <property type="molecule type" value="Genomic_DNA"/>
</dbReference>
<evidence type="ECO:0000256" key="1">
    <source>
        <dbReference type="SAM" id="Phobius"/>
    </source>
</evidence>
<gene>
    <name evidence="2" type="ORF">VNO78_01172</name>
</gene>
<dbReference type="AlphaFoldDB" id="A0AAN9T055"/>
<dbReference type="Proteomes" id="UP001386955">
    <property type="component" value="Unassembled WGS sequence"/>
</dbReference>
<keyword evidence="3" id="KW-1185">Reference proteome</keyword>
<sequence length="93" mass="9874">MVGVVAGEPKLAVSIAVVTLLSSLLGSTLSHITISPFHHTSCYSLTCPLDLSIILPIFHSSKFPKCPSFSSFPVLAYCLLPTAYCLLPRGKPA</sequence>
<proteinExistence type="predicted"/>
<name>A0AAN9T055_PSOTE</name>
<accession>A0AAN9T055</accession>
<keyword evidence="1" id="KW-0472">Membrane</keyword>